<evidence type="ECO:0000256" key="4">
    <source>
        <dbReference type="ARBA" id="ARBA00023163"/>
    </source>
</evidence>
<dbReference type="Gene3D" id="2.30.30.140">
    <property type="match status" value="1"/>
</dbReference>
<evidence type="ECO:0000256" key="2">
    <source>
        <dbReference type="ARBA" id="ARBA00022853"/>
    </source>
</evidence>
<dbReference type="Proteomes" id="UP001174677">
    <property type="component" value="Chromosome 2"/>
</dbReference>
<dbReference type="InterPro" id="IPR008676">
    <property type="entry name" value="MRG"/>
</dbReference>
<dbReference type="Pfam" id="PF11717">
    <property type="entry name" value="Tudor-knot"/>
    <property type="match status" value="1"/>
</dbReference>
<comment type="caution">
    <text evidence="8">The sequence shown here is derived from an EMBL/GenBank/DDBJ whole genome shotgun (WGS) entry which is preliminary data.</text>
</comment>
<keyword evidence="9" id="KW-1185">Reference proteome</keyword>
<evidence type="ECO:0000256" key="5">
    <source>
        <dbReference type="ARBA" id="ARBA00023242"/>
    </source>
</evidence>
<dbReference type="InterPro" id="IPR000953">
    <property type="entry name" value="Chromo/chromo_shadow_dom"/>
</dbReference>
<evidence type="ECO:0000259" key="7">
    <source>
        <dbReference type="SMART" id="SM00298"/>
    </source>
</evidence>
<sequence>MESSKDDSATISDVSTTKTDSDSETETDEECPSLYEEGEKVLAFHNQQIYPAKVMKAVYEFNRWKYYVHYPGWNKNWDEWAGVERLMKYSDENVEKYLNKKQDLEKITKAGRASQIKPKSSIVARSKRRKNNSFNKEKDVVPLEKLVSLQIPPMLKKQLVDDCEFITHLGKLVKLPRNPNVDDIMKKYLDYRLKKDGSISEAVGEITKGLCSYFNKALPVMLLYKNERKQYAEAIKDDVSSSTVYGAEHLLRLFVKLPELLAYANIEDDTLNELQQKLVDFLKYDLDSDYE</sequence>
<accession>A0ABQ9N520</accession>
<name>A0ABQ9N520_HEVBR</name>
<feature type="region of interest" description="Disordered" evidence="6">
    <location>
        <begin position="1"/>
        <end position="32"/>
    </location>
</feature>
<dbReference type="InterPro" id="IPR025995">
    <property type="entry name" value="Tudor-knot"/>
</dbReference>
<dbReference type="SMART" id="SM00298">
    <property type="entry name" value="CHROMO"/>
    <property type="match status" value="1"/>
</dbReference>
<comment type="subcellular location">
    <subcellularLocation>
        <location evidence="1">Nucleus</location>
    </subcellularLocation>
</comment>
<dbReference type="EMBL" id="JARPOI010000002">
    <property type="protein sequence ID" value="KAJ9186785.1"/>
    <property type="molecule type" value="Genomic_DNA"/>
</dbReference>
<evidence type="ECO:0000313" key="8">
    <source>
        <dbReference type="EMBL" id="KAJ9186785.1"/>
    </source>
</evidence>
<dbReference type="PANTHER" id="PTHR10880:SF44">
    <property type="entry name" value="PROTEIN MRG2"/>
    <property type="match status" value="1"/>
</dbReference>
<evidence type="ECO:0000256" key="1">
    <source>
        <dbReference type="ARBA" id="ARBA00004123"/>
    </source>
</evidence>
<keyword evidence="3" id="KW-0805">Transcription regulation</keyword>
<evidence type="ECO:0000256" key="6">
    <source>
        <dbReference type="SAM" id="MobiDB-lite"/>
    </source>
</evidence>
<dbReference type="InterPro" id="IPR026541">
    <property type="entry name" value="MRG_dom"/>
</dbReference>
<evidence type="ECO:0000313" key="9">
    <source>
        <dbReference type="Proteomes" id="UP001174677"/>
    </source>
</evidence>
<reference evidence="8" key="1">
    <citation type="journal article" date="2023" name="Plant Biotechnol. J.">
        <title>Chromosome-level wild Hevea brasiliensis genome provides new tools for genomic-assisted breeding and valuable loci to elevate rubber yield.</title>
        <authorList>
            <person name="Cheng H."/>
            <person name="Song X."/>
            <person name="Hu Y."/>
            <person name="Wu T."/>
            <person name="Yang Q."/>
            <person name="An Z."/>
            <person name="Feng S."/>
            <person name="Deng Z."/>
            <person name="Wu W."/>
            <person name="Zeng X."/>
            <person name="Tu M."/>
            <person name="Wang X."/>
            <person name="Huang H."/>
        </authorList>
    </citation>
    <scope>NUCLEOTIDE SEQUENCE</scope>
    <source>
        <strain evidence="8">MT/VB/25A 57/8</strain>
    </source>
</reference>
<dbReference type="PROSITE" id="PS51640">
    <property type="entry name" value="MRG"/>
    <property type="match status" value="1"/>
</dbReference>
<keyword evidence="2" id="KW-0156">Chromatin regulator</keyword>
<organism evidence="8 9">
    <name type="scientific">Hevea brasiliensis</name>
    <name type="common">Para rubber tree</name>
    <name type="synonym">Siphonia brasiliensis</name>
    <dbReference type="NCBI Taxonomy" id="3981"/>
    <lineage>
        <taxon>Eukaryota</taxon>
        <taxon>Viridiplantae</taxon>
        <taxon>Streptophyta</taxon>
        <taxon>Embryophyta</taxon>
        <taxon>Tracheophyta</taxon>
        <taxon>Spermatophyta</taxon>
        <taxon>Magnoliopsida</taxon>
        <taxon>eudicotyledons</taxon>
        <taxon>Gunneridae</taxon>
        <taxon>Pentapetalae</taxon>
        <taxon>rosids</taxon>
        <taxon>fabids</taxon>
        <taxon>Malpighiales</taxon>
        <taxon>Euphorbiaceae</taxon>
        <taxon>Crotonoideae</taxon>
        <taxon>Micrandreae</taxon>
        <taxon>Hevea</taxon>
    </lineage>
</organism>
<dbReference type="InterPro" id="IPR038217">
    <property type="entry name" value="MRG_C_sf"/>
</dbReference>
<keyword evidence="4" id="KW-0804">Transcription</keyword>
<proteinExistence type="predicted"/>
<gene>
    <name evidence="8" type="ORF">P3X46_002319</name>
</gene>
<keyword evidence="5" id="KW-0539">Nucleus</keyword>
<dbReference type="Pfam" id="PF05712">
    <property type="entry name" value="MRG"/>
    <property type="match status" value="1"/>
</dbReference>
<dbReference type="InterPro" id="IPR016197">
    <property type="entry name" value="Chromo-like_dom_sf"/>
</dbReference>
<dbReference type="PIRSF" id="PIRSF038133">
    <property type="entry name" value="HAT_Nua4_EAF3/MRG15"/>
    <property type="match status" value="1"/>
</dbReference>
<dbReference type="SUPFAM" id="SSF54160">
    <property type="entry name" value="Chromo domain-like"/>
    <property type="match status" value="1"/>
</dbReference>
<dbReference type="Gene3D" id="1.10.274.30">
    <property type="entry name" value="MRG domain"/>
    <property type="match status" value="1"/>
</dbReference>
<feature type="compositionally biased region" description="Acidic residues" evidence="6">
    <location>
        <begin position="22"/>
        <end position="31"/>
    </location>
</feature>
<evidence type="ECO:0000256" key="3">
    <source>
        <dbReference type="ARBA" id="ARBA00023015"/>
    </source>
</evidence>
<protein>
    <recommendedName>
        <fullName evidence="7">Chromo domain-containing protein</fullName>
    </recommendedName>
</protein>
<dbReference type="PANTHER" id="PTHR10880">
    <property type="entry name" value="MORTALITY FACTOR 4-LIKE PROTEIN"/>
    <property type="match status" value="1"/>
</dbReference>
<feature type="domain" description="Chromo" evidence="7">
    <location>
        <begin position="34"/>
        <end position="102"/>
    </location>
</feature>